<dbReference type="InterPro" id="IPR025345">
    <property type="entry name" value="DUF4249"/>
</dbReference>
<gene>
    <name evidence="1" type="ORF">GEMMAAP_00460</name>
</gene>
<reference evidence="1 2" key="2">
    <citation type="journal article" date="2016" name="Environ. Microbiol. Rep.">
        <title>Metagenomic evidence for the presence of phototrophic Gemmatimonadetes bacteria in diverse environments.</title>
        <authorList>
            <person name="Zeng Y."/>
            <person name="Baumbach J."/>
            <person name="Barbosa E.G."/>
            <person name="Azevedo V."/>
            <person name="Zhang C."/>
            <person name="Koblizek M."/>
        </authorList>
    </citation>
    <scope>NUCLEOTIDE SEQUENCE [LARGE SCALE GENOMIC DNA]</scope>
    <source>
        <strain evidence="1 2">AP64</strain>
    </source>
</reference>
<organism evidence="1 2">
    <name type="scientific">Gemmatimonas phototrophica</name>
    <dbReference type="NCBI Taxonomy" id="1379270"/>
    <lineage>
        <taxon>Bacteria</taxon>
        <taxon>Pseudomonadati</taxon>
        <taxon>Gemmatimonadota</taxon>
        <taxon>Gemmatimonadia</taxon>
        <taxon>Gemmatimonadales</taxon>
        <taxon>Gemmatimonadaceae</taxon>
        <taxon>Gemmatimonas</taxon>
    </lineage>
</organism>
<dbReference type="EMBL" id="CP011454">
    <property type="protein sequence ID" value="AMW03730.1"/>
    <property type="molecule type" value="Genomic_DNA"/>
</dbReference>
<evidence type="ECO:0000313" key="2">
    <source>
        <dbReference type="Proteomes" id="UP000076404"/>
    </source>
</evidence>
<dbReference type="KEGG" id="gph:GEMMAAP_00460"/>
<sequence length="392" mass="41648">MGAVALVAALSGCVFDRITLPLAANVVVVHGVLNPGVTDQVVLLERALDGQGNTVRVPYDSLNPIVSNGGTPIRDARVVVRNSRGDSVVLREERSYRADGKGAGVYRFANIEGVGAPFALVPSFVVAPGERYELRVATTDGAVVTGATTVPLATGRTVPTVPRQFYRDRDSVFVGWQPVANAARFEVRIESVSGPFVAFVDSLEYLVAGSLTHTSRAGRPRVFWPGVRQLVTVSAVDANYHDYYRSGSDDFGTRGLITRLAGGVGVFGSMSRVRERTLDVTADNADAPAGRWEATTTVASPLPQTFQLWPESESLGATRLSGQVLGLSISAPPQTVVATQTGVQITVSVLARQSLRDTVVTIDGRLEGLGSGEVRLTGTVRGTGQAVVYRRR</sequence>
<keyword evidence="2" id="KW-1185">Reference proteome</keyword>
<dbReference type="STRING" id="1379270.GEMMAAP_00460"/>
<name>A0A143BH02_9BACT</name>
<dbReference type="Pfam" id="PF14054">
    <property type="entry name" value="DUF4249"/>
    <property type="match status" value="1"/>
</dbReference>
<reference evidence="1 2" key="1">
    <citation type="journal article" date="2014" name="Proc. Natl. Acad. Sci. U.S.A.">
        <title>Functional type 2 photosynthetic reaction centers found in the rare bacterial phylum Gemmatimonadetes.</title>
        <authorList>
            <person name="Zeng Y."/>
            <person name="Feng F."/>
            <person name="Medova H."/>
            <person name="Dean J."/>
            <person name="Koblizek M."/>
        </authorList>
    </citation>
    <scope>NUCLEOTIDE SEQUENCE [LARGE SCALE GENOMIC DNA]</scope>
    <source>
        <strain evidence="1 2">AP64</strain>
    </source>
</reference>
<proteinExistence type="predicted"/>
<protein>
    <recommendedName>
        <fullName evidence="3">DUF4249 domain-containing protein</fullName>
    </recommendedName>
</protein>
<accession>A0A143BH02</accession>
<evidence type="ECO:0008006" key="3">
    <source>
        <dbReference type="Google" id="ProtNLM"/>
    </source>
</evidence>
<dbReference type="Proteomes" id="UP000076404">
    <property type="component" value="Chromosome"/>
</dbReference>
<dbReference type="AlphaFoldDB" id="A0A143BH02"/>
<evidence type="ECO:0000313" key="1">
    <source>
        <dbReference type="EMBL" id="AMW03730.1"/>
    </source>
</evidence>